<dbReference type="KEGG" id="luo:HHL09_22300"/>
<dbReference type="AlphaFoldDB" id="A0A858RP59"/>
<organism evidence="9 10">
    <name type="scientific">Luteolibacter luteus</name>
    <dbReference type="NCBI Taxonomy" id="2728835"/>
    <lineage>
        <taxon>Bacteria</taxon>
        <taxon>Pseudomonadati</taxon>
        <taxon>Verrucomicrobiota</taxon>
        <taxon>Verrucomicrobiia</taxon>
        <taxon>Verrucomicrobiales</taxon>
        <taxon>Verrucomicrobiaceae</taxon>
        <taxon>Luteolibacter</taxon>
    </lineage>
</organism>
<evidence type="ECO:0000256" key="3">
    <source>
        <dbReference type="ARBA" id="ARBA00022803"/>
    </source>
</evidence>
<dbReference type="PANTHER" id="PTHR45641">
    <property type="entry name" value="TETRATRICOPEPTIDE REPEAT PROTEIN (AFU_ORTHOLOGUE AFUA_6G03870)"/>
    <property type="match status" value="1"/>
</dbReference>
<evidence type="ECO:0000313" key="10">
    <source>
        <dbReference type="Proteomes" id="UP000501812"/>
    </source>
</evidence>
<evidence type="ECO:0000256" key="4">
    <source>
        <dbReference type="ARBA" id="ARBA00022840"/>
    </source>
</evidence>
<keyword evidence="7" id="KW-0812">Transmembrane</keyword>
<dbReference type="Gene3D" id="3.30.200.20">
    <property type="entry name" value="Phosphorylase Kinase, domain 1"/>
    <property type="match status" value="1"/>
</dbReference>
<keyword evidence="9" id="KW-0808">Transferase</keyword>
<feature type="transmembrane region" description="Helical" evidence="7">
    <location>
        <begin position="403"/>
        <end position="424"/>
    </location>
</feature>
<evidence type="ECO:0000256" key="6">
    <source>
        <dbReference type="PROSITE-ProRule" id="PRU10141"/>
    </source>
</evidence>
<name>A0A858RP59_9BACT</name>
<dbReference type="InterPro" id="IPR011009">
    <property type="entry name" value="Kinase-like_dom_sf"/>
</dbReference>
<feature type="domain" description="Protein kinase" evidence="8">
    <location>
        <begin position="80"/>
        <end position="378"/>
    </location>
</feature>
<dbReference type="PROSITE" id="PS50011">
    <property type="entry name" value="PROTEIN_KINASE_DOM"/>
    <property type="match status" value="1"/>
</dbReference>
<dbReference type="PROSITE" id="PS00108">
    <property type="entry name" value="PROTEIN_KINASE_ST"/>
    <property type="match status" value="1"/>
</dbReference>
<keyword evidence="10" id="KW-1185">Reference proteome</keyword>
<keyword evidence="7" id="KW-0472">Membrane</keyword>
<protein>
    <submittedName>
        <fullName evidence="9">Serine/threonine protein kinase</fullName>
    </submittedName>
</protein>
<evidence type="ECO:0000259" key="8">
    <source>
        <dbReference type="PROSITE" id="PS50011"/>
    </source>
</evidence>
<dbReference type="Gene3D" id="1.10.510.10">
    <property type="entry name" value="Transferase(Phosphotransferase) domain 1"/>
    <property type="match status" value="1"/>
</dbReference>
<evidence type="ECO:0000256" key="5">
    <source>
        <dbReference type="PROSITE-ProRule" id="PRU00339"/>
    </source>
</evidence>
<dbReference type="InterPro" id="IPR000719">
    <property type="entry name" value="Prot_kinase_dom"/>
</dbReference>
<evidence type="ECO:0000313" key="9">
    <source>
        <dbReference type="EMBL" id="QJE98401.1"/>
    </source>
</evidence>
<dbReference type="InterPro" id="IPR011990">
    <property type="entry name" value="TPR-like_helical_dom_sf"/>
</dbReference>
<dbReference type="GO" id="GO:0005524">
    <property type="term" value="F:ATP binding"/>
    <property type="evidence" value="ECO:0007669"/>
    <property type="project" value="UniProtKB-UniRule"/>
</dbReference>
<accession>A0A858RP59</accession>
<evidence type="ECO:0000256" key="1">
    <source>
        <dbReference type="ARBA" id="ARBA00022737"/>
    </source>
</evidence>
<reference evidence="9 10" key="1">
    <citation type="submission" date="2020-04" db="EMBL/GenBank/DDBJ databases">
        <title>Luteolibacter sp. G-1-1-1 isolated from soil.</title>
        <authorList>
            <person name="Dahal R.H."/>
        </authorList>
    </citation>
    <scope>NUCLEOTIDE SEQUENCE [LARGE SCALE GENOMIC DNA]</scope>
    <source>
        <strain evidence="9 10">G-1-1-1</strain>
    </source>
</reference>
<dbReference type="Gene3D" id="1.25.40.10">
    <property type="entry name" value="Tetratricopeptide repeat domain"/>
    <property type="match status" value="3"/>
</dbReference>
<evidence type="ECO:0000256" key="2">
    <source>
        <dbReference type="ARBA" id="ARBA00022741"/>
    </source>
</evidence>
<dbReference type="InterPro" id="IPR019734">
    <property type="entry name" value="TPR_rpt"/>
</dbReference>
<keyword evidence="7" id="KW-1133">Transmembrane helix</keyword>
<proteinExistence type="predicted"/>
<keyword evidence="9" id="KW-0418">Kinase</keyword>
<keyword evidence="9" id="KW-0723">Serine/threonine-protein kinase</keyword>
<dbReference type="SMART" id="SM00220">
    <property type="entry name" value="S_TKc"/>
    <property type="match status" value="1"/>
</dbReference>
<dbReference type="GO" id="GO:0004674">
    <property type="term" value="F:protein serine/threonine kinase activity"/>
    <property type="evidence" value="ECO:0007669"/>
    <property type="project" value="UniProtKB-KW"/>
</dbReference>
<dbReference type="InterPro" id="IPR008271">
    <property type="entry name" value="Ser/Thr_kinase_AS"/>
</dbReference>
<dbReference type="CDD" id="cd14014">
    <property type="entry name" value="STKc_PknB_like"/>
    <property type="match status" value="1"/>
</dbReference>
<keyword evidence="4 6" id="KW-0067">ATP-binding</keyword>
<feature type="repeat" description="TPR" evidence="5">
    <location>
        <begin position="829"/>
        <end position="862"/>
    </location>
</feature>
<dbReference type="SUPFAM" id="SSF56112">
    <property type="entry name" value="Protein kinase-like (PK-like)"/>
    <property type="match status" value="1"/>
</dbReference>
<evidence type="ECO:0000256" key="7">
    <source>
        <dbReference type="SAM" id="Phobius"/>
    </source>
</evidence>
<dbReference type="Pfam" id="PF00069">
    <property type="entry name" value="Pkinase"/>
    <property type="match status" value="1"/>
</dbReference>
<sequence>MDSPADQIFARAVELEASARAAYLDSACGADTELRLQVERMLVESREADAFFAEAEGATLSADDFKERYAEKEGDIIGPYKLRQLIGEGGFGVVWMAEQFSPISRMVALKVIKAGMDTRQVLARFEAERQALAMMDHPNIARVLDAGATASGRPYFAMELVKGIPITDYCDSSSLGTRDRLGLFSDVCAAINHAHQKGVIHRDIKPSNVMVTLHGDKPVAKVIDFGIAKATQGKLTDKTLFTRFEQIIGTPSYMSPEQAALSGLDIDTRSDIYGLGILLYELLTGRPPFDSKSLLSAGYAEMQRIIREVDPPKPSLRLSTVEGEERTSLAKSHHIDPSKLTRLVEPDLDWIVMKAIEKDRSRRYETANALSQDIRRFLAGEPVSASPPSTVYRFKKFVKRHKLGFASAAAIISALVLGLGLSLWQSVEKTRAHQRAMASEQKSREVAGFLKDMLDGVGPSVALGRDTTLLKEILDKTAERIGKDLNGQPEVELELRNTLGDVYRAIAENTKAEAMHRRALELGVRGHGEKDPIVADSKNNLALVLIDEGNYPEAEKLLRDSVEIYRQVRTSRDEDLAASLNNLGMVLRDTGRLKEADTVQRESIEILRACRGDGYVKIGYCKLNLAIISQLSGRHEEAEDFARSSVALFRKVNGNEHPEVATALANLALVLRDGGKLPAAEQAAREALAMRRKLLPSTHPDIAKSLMELANMLNRQDKQSEAESCCREALDILRERFGPEHRYNAFILAELGRTLEAQGKLAEAARIQEEALAMRRKLLEPDHPDIVRSLKLLSLLRHKEGHLAESESLMREALAINLKLMGPGHRYLIEIYRHLGKVTEDQKRFAEAERFFRDALDCQRKNQDSVNADTAALLECLARTLAEQEKYPEGERCYREALAACEAQAPVQSIIRGSIRGGLGGLLVAANVATPQMPDLERQARFGEAEKLLISSLDEIERSHDAPPGQRRAALEQLSRLYTAWNDFFPDPRFPLKAAGFQQQLAEPGRVPSPE</sequence>
<dbReference type="EMBL" id="CP051774">
    <property type="protein sequence ID" value="QJE98401.1"/>
    <property type="molecule type" value="Genomic_DNA"/>
</dbReference>
<feature type="binding site" evidence="6">
    <location>
        <position position="110"/>
    </location>
    <ligand>
        <name>ATP</name>
        <dbReference type="ChEBI" id="CHEBI:30616"/>
    </ligand>
</feature>
<gene>
    <name evidence="9" type="ORF">HHL09_22300</name>
</gene>
<dbReference type="SMART" id="SM00028">
    <property type="entry name" value="TPR"/>
    <property type="match status" value="9"/>
</dbReference>
<dbReference type="PANTHER" id="PTHR45641:SF19">
    <property type="entry name" value="NEPHROCYSTIN-3"/>
    <property type="match status" value="1"/>
</dbReference>
<dbReference type="PROSITE" id="PS50005">
    <property type="entry name" value="TPR"/>
    <property type="match status" value="1"/>
</dbReference>
<keyword evidence="3 5" id="KW-0802">TPR repeat</keyword>
<keyword evidence="2 6" id="KW-0547">Nucleotide-binding</keyword>
<keyword evidence="1" id="KW-0677">Repeat</keyword>
<dbReference type="InterPro" id="IPR017441">
    <property type="entry name" value="Protein_kinase_ATP_BS"/>
</dbReference>
<dbReference type="Proteomes" id="UP000501812">
    <property type="component" value="Chromosome"/>
</dbReference>
<dbReference type="Pfam" id="PF13424">
    <property type="entry name" value="TPR_12"/>
    <property type="match status" value="4"/>
</dbReference>
<dbReference type="Pfam" id="PF13374">
    <property type="entry name" value="TPR_10"/>
    <property type="match status" value="1"/>
</dbReference>
<dbReference type="SUPFAM" id="SSF48452">
    <property type="entry name" value="TPR-like"/>
    <property type="match status" value="3"/>
</dbReference>
<dbReference type="PROSITE" id="PS00107">
    <property type="entry name" value="PROTEIN_KINASE_ATP"/>
    <property type="match status" value="1"/>
</dbReference>
<dbReference type="RefSeq" id="WP_169456887.1">
    <property type="nucleotide sequence ID" value="NZ_CP051774.1"/>
</dbReference>